<organism evidence="10 11">
    <name type="scientific">Variovorax defluvii</name>
    <dbReference type="NCBI Taxonomy" id="913761"/>
    <lineage>
        <taxon>Bacteria</taxon>
        <taxon>Pseudomonadati</taxon>
        <taxon>Pseudomonadota</taxon>
        <taxon>Betaproteobacteria</taxon>
        <taxon>Burkholderiales</taxon>
        <taxon>Comamonadaceae</taxon>
        <taxon>Variovorax</taxon>
    </lineage>
</organism>
<feature type="domain" description="Nitroreductase" evidence="9">
    <location>
        <begin position="13"/>
        <end position="169"/>
    </location>
</feature>
<evidence type="ECO:0000256" key="1">
    <source>
        <dbReference type="ARBA" id="ARBA00001917"/>
    </source>
</evidence>
<keyword evidence="5 8" id="KW-0521">NADP</keyword>
<gene>
    <name evidence="10" type="ORF">GCM10023165_10680</name>
</gene>
<dbReference type="CDD" id="cd02135">
    <property type="entry name" value="YdjA-like"/>
    <property type="match status" value="1"/>
</dbReference>
<keyword evidence="6 8" id="KW-0560">Oxidoreductase</keyword>
<dbReference type="EMBL" id="BAABGJ010000009">
    <property type="protein sequence ID" value="GAA4334689.1"/>
    <property type="molecule type" value="Genomic_DNA"/>
</dbReference>
<comment type="cofactor">
    <cofactor evidence="1 8">
        <name>FMN</name>
        <dbReference type="ChEBI" id="CHEBI:58210"/>
    </cofactor>
</comment>
<dbReference type="RefSeq" id="WP_345536384.1">
    <property type="nucleotide sequence ID" value="NZ_BAABGJ010000009.1"/>
</dbReference>
<dbReference type="SUPFAM" id="SSF55469">
    <property type="entry name" value="FMN-dependent nitroreductase-like"/>
    <property type="match status" value="1"/>
</dbReference>
<keyword evidence="11" id="KW-1185">Reference proteome</keyword>
<evidence type="ECO:0000256" key="2">
    <source>
        <dbReference type="ARBA" id="ARBA00007118"/>
    </source>
</evidence>
<evidence type="ECO:0000256" key="3">
    <source>
        <dbReference type="ARBA" id="ARBA00022630"/>
    </source>
</evidence>
<dbReference type="PIRSF" id="PIRSF000232">
    <property type="entry name" value="YdjA"/>
    <property type="match status" value="1"/>
</dbReference>
<comment type="similarity">
    <text evidence="2 8">Belongs to the nitroreductase family.</text>
</comment>
<evidence type="ECO:0000256" key="5">
    <source>
        <dbReference type="ARBA" id="ARBA00022857"/>
    </source>
</evidence>
<dbReference type="InterPro" id="IPR000415">
    <property type="entry name" value="Nitroreductase-like"/>
</dbReference>
<protein>
    <recommendedName>
        <fullName evidence="8">Putative NAD(P)H nitroreductase</fullName>
        <ecNumber evidence="8">1.-.-.-</ecNumber>
    </recommendedName>
</protein>
<reference evidence="11" key="1">
    <citation type="journal article" date="2019" name="Int. J. Syst. Evol. Microbiol.">
        <title>The Global Catalogue of Microorganisms (GCM) 10K type strain sequencing project: providing services to taxonomists for standard genome sequencing and annotation.</title>
        <authorList>
            <consortium name="The Broad Institute Genomics Platform"/>
            <consortium name="The Broad Institute Genome Sequencing Center for Infectious Disease"/>
            <person name="Wu L."/>
            <person name="Ma J."/>
        </authorList>
    </citation>
    <scope>NUCLEOTIDE SEQUENCE [LARGE SCALE GENOMIC DNA]</scope>
    <source>
        <strain evidence="11">JCM 17804</strain>
    </source>
</reference>
<dbReference type="PANTHER" id="PTHR43821">
    <property type="entry name" value="NAD(P)H NITROREDUCTASE YDJA-RELATED"/>
    <property type="match status" value="1"/>
</dbReference>
<dbReference type="Gene3D" id="3.40.109.10">
    <property type="entry name" value="NADH Oxidase"/>
    <property type="match status" value="1"/>
</dbReference>
<evidence type="ECO:0000259" key="9">
    <source>
        <dbReference type="Pfam" id="PF00881"/>
    </source>
</evidence>
<evidence type="ECO:0000256" key="6">
    <source>
        <dbReference type="ARBA" id="ARBA00023002"/>
    </source>
</evidence>
<keyword evidence="7 8" id="KW-0520">NAD</keyword>
<keyword evidence="4 8" id="KW-0288">FMN</keyword>
<evidence type="ECO:0000256" key="4">
    <source>
        <dbReference type="ARBA" id="ARBA00022643"/>
    </source>
</evidence>
<dbReference type="Proteomes" id="UP001500975">
    <property type="component" value="Unassembled WGS sequence"/>
</dbReference>
<comment type="caution">
    <text evidence="10">The sequence shown here is derived from an EMBL/GenBank/DDBJ whole genome shotgun (WGS) entry which is preliminary data.</text>
</comment>
<sequence>MTSTHPLLAAMLSRRSVSPRRLGLPGPSAAQLNVMVDAALRAPDHGRILPWRLIDFGDAQRAALAQLFEDEKRRRTPDATAQDIERARAHATQTPTMLAFIVRPTPGAAVPVHEQWLAAGAALGQLVLAAHVSGFGAIVLSGQRCEDEPLRQALGIAPDETLAGFVSMGTVIAAPLAAPQIDRGRVLSDWTPD</sequence>
<evidence type="ECO:0000313" key="10">
    <source>
        <dbReference type="EMBL" id="GAA4334689.1"/>
    </source>
</evidence>
<dbReference type="PANTHER" id="PTHR43821:SF1">
    <property type="entry name" value="NAD(P)H NITROREDUCTASE YDJA-RELATED"/>
    <property type="match status" value="1"/>
</dbReference>
<dbReference type="InterPro" id="IPR026021">
    <property type="entry name" value="YdjA-like"/>
</dbReference>
<dbReference type="EC" id="1.-.-.-" evidence="8"/>
<proteinExistence type="inferred from homology"/>
<dbReference type="InterPro" id="IPR052530">
    <property type="entry name" value="NAD(P)H_nitroreductase"/>
</dbReference>
<keyword evidence="3 8" id="KW-0285">Flavoprotein</keyword>
<accession>A0ABP8H5R6</accession>
<name>A0ABP8H5R6_9BURK</name>
<evidence type="ECO:0000313" key="11">
    <source>
        <dbReference type="Proteomes" id="UP001500975"/>
    </source>
</evidence>
<dbReference type="InterPro" id="IPR029479">
    <property type="entry name" value="Nitroreductase"/>
</dbReference>
<evidence type="ECO:0000256" key="8">
    <source>
        <dbReference type="PIRNR" id="PIRNR000232"/>
    </source>
</evidence>
<dbReference type="Pfam" id="PF00881">
    <property type="entry name" value="Nitroreductase"/>
    <property type="match status" value="1"/>
</dbReference>
<evidence type="ECO:0000256" key="7">
    <source>
        <dbReference type="ARBA" id="ARBA00023027"/>
    </source>
</evidence>